<dbReference type="InterPro" id="IPR001810">
    <property type="entry name" value="F-box_dom"/>
</dbReference>
<dbReference type="InterPro" id="IPR006527">
    <property type="entry name" value="F-box-assoc_dom_typ1"/>
</dbReference>
<name>A0A565ANR8_9BRAS</name>
<evidence type="ECO:0000313" key="2">
    <source>
        <dbReference type="EMBL" id="VVA91001.1"/>
    </source>
</evidence>
<dbReference type="Gene3D" id="1.20.1280.50">
    <property type="match status" value="1"/>
</dbReference>
<dbReference type="PANTHER" id="PTHR31672">
    <property type="entry name" value="BNACNNG10540D PROTEIN"/>
    <property type="match status" value="1"/>
</dbReference>
<proteinExistence type="predicted"/>
<dbReference type="Pfam" id="PF00646">
    <property type="entry name" value="F-box"/>
    <property type="match status" value="1"/>
</dbReference>
<dbReference type="SUPFAM" id="SSF81383">
    <property type="entry name" value="F-box domain"/>
    <property type="match status" value="1"/>
</dbReference>
<dbReference type="PROSITE" id="PS50181">
    <property type="entry name" value="FBOX"/>
    <property type="match status" value="1"/>
</dbReference>
<dbReference type="Proteomes" id="UP000489600">
    <property type="component" value="Unassembled WGS sequence"/>
</dbReference>
<accession>A0A565ANR8</accession>
<dbReference type="OrthoDB" id="1054471at2759"/>
<dbReference type="Pfam" id="PF07734">
    <property type="entry name" value="FBA_1"/>
    <property type="match status" value="1"/>
</dbReference>
<evidence type="ECO:0000313" key="3">
    <source>
        <dbReference type="Proteomes" id="UP000489600"/>
    </source>
</evidence>
<sequence>MAMEFPSDLVEEILSLLPATSLARLRHTCKQWKTLIANPRFVNKHSSHMRCREKQFTVFNNAPYSKAPYLSGSTVSFVGDELKEHAGLNMQVFEPISFPNLSVIKMFHCDGLLLYVTKSGLLVLNPLLKQARWIVRGCEFDHPTHVFGLGYISNQSSSKPRIRKVEVYEFSSDYWREVVIVDKTFDGFYQLPFSSVCLRGTPYWIGYDVYGGTTISTRSFDFSIERFEPLFLPPSIGLIKSEDSLFLGIFRGDHLSLLHKSCETSKIHIWVRRNHWSWLMTVDIPGVSMFRIYASYFTENNSKLVVSGRHLKTKSVSIYNVGENEKCQKS</sequence>
<dbReference type="SMART" id="SM00256">
    <property type="entry name" value="FBOX"/>
    <property type="match status" value="1"/>
</dbReference>
<comment type="caution">
    <text evidence="2">The sequence shown here is derived from an EMBL/GenBank/DDBJ whole genome shotgun (WGS) entry which is preliminary data.</text>
</comment>
<feature type="domain" description="F-box" evidence="1">
    <location>
        <begin position="1"/>
        <end position="45"/>
    </location>
</feature>
<dbReference type="CDD" id="cd22157">
    <property type="entry name" value="F-box_AtFBW1-like"/>
    <property type="match status" value="1"/>
</dbReference>
<reference evidence="2" key="1">
    <citation type="submission" date="2019-07" db="EMBL/GenBank/DDBJ databases">
        <authorList>
            <person name="Dittberner H."/>
        </authorList>
    </citation>
    <scope>NUCLEOTIDE SEQUENCE [LARGE SCALE GENOMIC DNA]</scope>
</reference>
<dbReference type="InterPro" id="IPR050796">
    <property type="entry name" value="SCF_F-box_component"/>
</dbReference>
<keyword evidence="3" id="KW-1185">Reference proteome</keyword>
<organism evidence="2 3">
    <name type="scientific">Arabis nemorensis</name>
    <dbReference type="NCBI Taxonomy" id="586526"/>
    <lineage>
        <taxon>Eukaryota</taxon>
        <taxon>Viridiplantae</taxon>
        <taxon>Streptophyta</taxon>
        <taxon>Embryophyta</taxon>
        <taxon>Tracheophyta</taxon>
        <taxon>Spermatophyta</taxon>
        <taxon>Magnoliopsida</taxon>
        <taxon>eudicotyledons</taxon>
        <taxon>Gunneridae</taxon>
        <taxon>Pentapetalae</taxon>
        <taxon>rosids</taxon>
        <taxon>malvids</taxon>
        <taxon>Brassicales</taxon>
        <taxon>Brassicaceae</taxon>
        <taxon>Arabideae</taxon>
        <taxon>Arabis</taxon>
    </lineage>
</organism>
<gene>
    <name evidence="2" type="ORF">ANE_LOCUS1446</name>
</gene>
<dbReference type="InterPro" id="IPR017451">
    <property type="entry name" value="F-box-assoc_interact_dom"/>
</dbReference>
<dbReference type="NCBIfam" id="TIGR01640">
    <property type="entry name" value="F_box_assoc_1"/>
    <property type="match status" value="1"/>
</dbReference>
<protein>
    <recommendedName>
        <fullName evidence="1">F-box domain-containing protein</fullName>
    </recommendedName>
</protein>
<dbReference type="InterPro" id="IPR036047">
    <property type="entry name" value="F-box-like_dom_sf"/>
</dbReference>
<dbReference type="EMBL" id="CABITT030000001">
    <property type="protein sequence ID" value="VVA91001.1"/>
    <property type="molecule type" value="Genomic_DNA"/>
</dbReference>
<evidence type="ECO:0000259" key="1">
    <source>
        <dbReference type="PROSITE" id="PS50181"/>
    </source>
</evidence>
<dbReference type="AlphaFoldDB" id="A0A565ANR8"/>
<dbReference type="PANTHER" id="PTHR31672:SF10">
    <property type="entry name" value="F-BOX DOMAIN-CONTAINING PROTEIN"/>
    <property type="match status" value="1"/>
</dbReference>